<gene>
    <name evidence="1" type="ORF">NQ176_g1916</name>
</gene>
<comment type="caution">
    <text evidence="1">The sequence shown here is derived from an EMBL/GenBank/DDBJ whole genome shotgun (WGS) entry which is preliminary data.</text>
</comment>
<dbReference type="Proteomes" id="UP001143910">
    <property type="component" value="Unassembled WGS sequence"/>
</dbReference>
<evidence type="ECO:0000313" key="2">
    <source>
        <dbReference type="Proteomes" id="UP001143910"/>
    </source>
</evidence>
<reference evidence="1" key="1">
    <citation type="submission" date="2022-08" db="EMBL/GenBank/DDBJ databases">
        <title>Genome Sequence of Lecanicillium fungicola.</title>
        <authorList>
            <person name="Buettner E."/>
        </authorList>
    </citation>
    <scope>NUCLEOTIDE SEQUENCE</scope>
    <source>
        <strain evidence="1">Babe33</strain>
    </source>
</reference>
<keyword evidence="2" id="KW-1185">Reference proteome</keyword>
<accession>A0ACC1NQP5</accession>
<protein>
    <submittedName>
        <fullName evidence="1">Uncharacterized protein</fullName>
    </submittedName>
</protein>
<sequence length="160" mass="17021">MRFLGLFITLLSTTLVGAVPLVETAVPVAAALGKRTTQKQLKPGFTTVFQGLASKVVVGLVSFIHEPAGLVGTGDLNVNAIVADGMADAIEREKTGVLLKGQEATYNALFSARDFFLSVSTSLTNKNAAFDTKMFQFDPVFEHVWASISNSLNGNLNQAN</sequence>
<name>A0ACC1NQP5_9HYPO</name>
<organism evidence="1 2">
    <name type="scientific">Zarea fungicola</name>
    <dbReference type="NCBI Taxonomy" id="93591"/>
    <lineage>
        <taxon>Eukaryota</taxon>
        <taxon>Fungi</taxon>
        <taxon>Dikarya</taxon>
        <taxon>Ascomycota</taxon>
        <taxon>Pezizomycotina</taxon>
        <taxon>Sordariomycetes</taxon>
        <taxon>Hypocreomycetidae</taxon>
        <taxon>Hypocreales</taxon>
        <taxon>Cordycipitaceae</taxon>
        <taxon>Zarea</taxon>
    </lineage>
</organism>
<proteinExistence type="predicted"/>
<dbReference type="EMBL" id="JANJQO010000121">
    <property type="protein sequence ID" value="KAJ2981612.1"/>
    <property type="molecule type" value="Genomic_DNA"/>
</dbReference>
<evidence type="ECO:0000313" key="1">
    <source>
        <dbReference type="EMBL" id="KAJ2981612.1"/>
    </source>
</evidence>